<protein>
    <submittedName>
        <fullName evidence="10">ABC transporter ATP-binding protein</fullName>
    </submittedName>
</protein>
<dbReference type="InterPro" id="IPR003593">
    <property type="entry name" value="AAA+_ATPase"/>
</dbReference>
<gene>
    <name evidence="10" type="ORF">ACFOZ1_07145</name>
</gene>
<dbReference type="PANTHER" id="PTHR43553:SF24">
    <property type="entry name" value="ENERGY-COUPLING FACTOR TRANSPORTER ATP-BINDING PROTEIN ECFA1"/>
    <property type="match status" value="1"/>
</dbReference>
<proteinExistence type="inferred from homology"/>
<organism evidence="10 11">
    <name type="scientific">Gracilibacillus marinus</name>
    <dbReference type="NCBI Taxonomy" id="630535"/>
    <lineage>
        <taxon>Bacteria</taxon>
        <taxon>Bacillati</taxon>
        <taxon>Bacillota</taxon>
        <taxon>Bacilli</taxon>
        <taxon>Bacillales</taxon>
        <taxon>Bacillaceae</taxon>
        <taxon>Gracilibacillus</taxon>
    </lineage>
</organism>
<dbReference type="RefSeq" id="WP_390197642.1">
    <property type="nucleotide sequence ID" value="NZ_JBHSDV010000001.1"/>
</dbReference>
<dbReference type="SUPFAM" id="SSF52540">
    <property type="entry name" value="P-loop containing nucleoside triphosphate hydrolases"/>
    <property type="match status" value="2"/>
</dbReference>
<evidence type="ECO:0000256" key="1">
    <source>
        <dbReference type="ARBA" id="ARBA00004202"/>
    </source>
</evidence>
<dbReference type="Pfam" id="PF00005">
    <property type="entry name" value="ABC_tran"/>
    <property type="match status" value="2"/>
</dbReference>
<keyword evidence="8" id="KW-0472">Membrane</keyword>
<sequence length="484" mass="55967">MMHSIAIQIENLRVKFPDKQSFLFKDLSLTIQKGEKVLIVGPSGSGKSTLLKILAKIIPKIVEVPCKYDNAILPVQPGYVFQNPDHQFCMPYVDEEMAFVLENQLIHRDKMKLLIREYLDLVGLTLPSNHTLIDHLSGGMKQRLAIASVLALQPDVLFLDEPTAMLDQEGTNQVWDTVWNISQNKTLIVVEHKIDRVIDYVDRMIMIDDCGNIIADGNPHTLLRHKKSLFQQYGIWYPNIWNDHPIRIDTQPMKSVMEINHASGYYQKTKAIRIEHAQVNEGDFITISGHNGAGKSTLLQMLAKLIKYEGRLHLPFLKDKRDFYKYVGYVFQNPELQFVANNVCEELEFSISHINNHKERMNRIEEHLAIYELDNWKEAHPYQLSIGQMKRLSVATATIRKPKILLLDEPTFGQDAYYTFTMLDYLKQLQNEATTIIMVTHDYHITTHYANKIWYVQNGVLTDIVENGIEDANWRTIKNAHRIL</sequence>
<dbReference type="CDD" id="cd03225">
    <property type="entry name" value="ABC_cobalt_CbiO_domain1"/>
    <property type="match status" value="2"/>
</dbReference>
<evidence type="ECO:0000256" key="7">
    <source>
        <dbReference type="ARBA" id="ARBA00022967"/>
    </source>
</evidence>
<dbReference type="SMART" id="SM00382">
    <property type="entry name" value="AAA"/>
    <property type="match status" value="2"/>
</dbReference>
<dbReference type="Proteomes" id="UP001595880">
    <property type="component" value="Unassembled WGS sequence"/>
</dbReference>
<keyword evidence="5" id="KW-0547">Nucleotide-binding</keyword>
<evidence type="ECO:0000256" key="5">
    <source>
        <dbReference type="ARBA" id="ARBA00022741"/>
    </source>
</evidence>
<dbReference type="PANTHER" id="PTHR43553">
    <property type="entry name" value="HEAVY METAL TRANSPORTER"/>
    <property type="match status" value="1"/>
</dbReference>
<dbReference type="PROSITE" id="PS50893">
    <property type="entry name" value="ABC_TRANSPORTER_2"/>
    <property type="match status" value="2"/>
</dbReference>
<dbReference type="InterPro" id="IPR003439">
    <property type="entry name" value="ABC_transporter-like_ATP-bd"/>
</dbReference>
<keyword evidence="7" id="KW-1278">Translocase</keyword>
<evidence type="ECO:0000256" key="3">
    <source>
        <dbReference type="ARBA" id="ARBA00022448"/>
    </source>
</evidence>
<dbReference type="InterPro" id="IPR050095">
    <property type="entry name" value="ECF_ABC_transporter_ATP-bd"/>
</dbReference>
<dbReference type="GO" id="GO:0005524">
    <property type="term" value="F:ATP binding"/>
    <property type="evidence" value="ECO:0007669"/>
    <property type="project" value="UniProtKB-KW"/>
</dbReference>
<feature type="domain" description="ABC transporter" evidence="9">
    <location>
        <begin position="257"/>
        <end position="483"/>
    </location>
</feature>
<dbReference type="InterPro" id="IPR015856">
    <property type="entry name" value="ABC_transpr_CbiO/EcfA_su"/>
</dbReference>
<comment type="subcellular location">
    <subcellularLocation>
        <location evidence="1">Cell membrane</location>
        <topology evidence="1">Peripheral membrane protein</topology>
    </subcellularLocation>
</comment>
<evidence type="ECO:0000256" key="6">
    <source>
        <dbReference type="ARBA" id="ARBA00022840"/>
    </source>
</evidence>
<comment type="caution">
    <text evidence="10">The sequence shown here is derived from an EMBL/GenBank/DDBJ whole genome shotgun (WGS) entry which is preliminary data.</text>
</comment>
<evidence type="ECO:0000256" key="4">
    <source>
        <dbReference type="ARBA" id="ARBA00022475"/>
    </source>
</evidence>
<evidence type="ECO:0000313" key="10">
    <source>
        <dbReference type="EMBL" id="MFC4387589.1"/>
    </source>
</evidence>
<evidence type="ECO:0000256" key="8">
    <source>
        <dbReference type="ARBA" id="ARBA00023136"/>
    </source>
</evidence>
<dbReference type="Gene3D" id="3.40.50.300">
    <property type="entry name" value="P-loop containing nucleotide triphosphate hydrolases"/>
    <property type="match status" value="2"/>
</dbReference>
<evidence type="ECO:0000259" key="9">
    <source>
        <dbReference type="PROSITE" id="PS50893"/>
    </source>
</evidence>
<reference evidence="11" key="1">
    <citation type="journal article" date="2019" name="Int. J. Syst. Evol. Microbiol.">
        <title>The Global Catalogue of Microorganisms (GCM) 10K type strain sequencing project: providing services to taxonomists for standard genome sequencing and annotation.</title>
        <authorList>
            <consortium name="The Broad Institute Genomics Platform"/>
            <consortium name="The Broad Institute Genome Sequencing Center for Infectious Disease"/>
            <person name="Wu L."/>
            <person name="Ma J."/>
        </authorList>
    </citation>
    <scope>NUCLEOTIDE SEQUENCE [LARGE SCALE GENOMIC DNA]</scope>
    <source>
        <strain evidence="11">KACC 14058</strain>
    </source>
</reference>
<keyword evidence="4" id="KW-1003">Cell membrane</keyword>
<dbReference type="InterPro" id="IPR027417">
    <property type="entry name" value="P-loop_NTPase"/>
</dbReference>
<feature type="domain" description="ABC transporter" evidence="9">
    <location>
        <begin position="7"/>
        <end position="235"/>
    </location>
</feature>
<dbReference type="EMBL" id="JBHSDV010000001">
    <property type="protein sequence ID" value="MFC4387589.1"/>
    <property type="molecule type" value="Genomic_DNA"/>
</dbReference>
<evidence type="ECO:0000256" key="2">
    <source>
        <dbReference type="ARBA" id="ARBA00005417"/>
    </source>
</evidence>
<evidence type="ECO:0000313" key="11">
    <source>
        <dbReference type="Proteomes" id="UP001595880"/>
    </source>
</evidence>
<comment type="similarity">
    <text evidence="2">Belongs to the ABC transporter superfamily.</text>
</comment>
<keyword evidence="3" id="KW-0813">Transport</keyword>
<dbReference type="PROSITE" id="PS00211">
    <property type="entry name" value="ABC_TRANSPORTER_1"/>
    <property type="match status" value="1"/>
</dbReference>
<name>A0ABV8VV54_9BACI</name>
<keyword evidence="11" id="KW-1185">Reference proteome</keyword>
<dbReference type="InterPro" id="IPR017871">
    <property type="entry name" value="ABC_transporter-like_CS"/>
</dbReference>
<accession>A0ABV8VV54</accession>
<keyword evidence="6 10" id="KW-0067">ATP-binding</keyword>